<name>D1AVK3_STRM9</name>
<dbReference type="GeneID" id="29674071"/>
<dbReference type="HOGENOM" id="CLU_094978_0_0_0"/>
<evidence type="ECO:0000313" key="1">
    <source>
        <dbReference type="EMBL" id="ACZ01763.1"/>
    </source>
</evidence>
<keyword evidence="2" id="KW-1185">Reference proteome</keyword>
<dbReference type="KEGG" id="smf:Smon_1313"/>
<reference evidence="1 2" key="1">
    <citation type="journal article" date="2009" name="Stand. Genomic Sci.">
        <title>Complete genome sequence of Streptobacillus moniliformis type strain (9901T).</title>
        <authorList>
            <person name="Nolan M."/>
            <person name="Gronow S."/>
            <person name="Lapidus A."/>
            <person name="Ivanova N."/>
            <person name="Copeland A."/>
            <person name="Lucas S."/>
            <person name="Del Rio T.G."/>
            <person name="Chen F."/>
            <person name="Tice H."/>
            <person name="Pitluck S."/>
            <person name="Cheng J.F."/>
            <person name="Sims D."/>
            <person name="Meincke L."/>
            <person name="Bruce D."/>
            <person name="Goodwin L."/>
            <person name="Brettin T."/>
            <person name="Han C."/>
            <person name="Detter J.C."/>
            <person name="Ovchinikova G."/>
            <person name="Pati A."/>
            <person name="Mavromatis K."/>
            <person name="Mikhailova N."/>
            <person name="Chen A."/>
            <person name="Palaniappan K."/>
            <person name="Land M."/>
            <person name="Hauser L."/>
            <person name="Chang Y.J."/>
            <person name="Jeffries C.D."/>
            <person name="Rohde M."/>
            <person name="Sproer C."/>
            <person name="Goker M."/>
            <person name="Bristow J."/>
            <person name="Eisen J.A."/>
            <person name="Markowitz V."/>
            <person name="Hugenholtz P."/>
            <person name="Kyrpides N.C."/>
            <person name="Klenk H.P."/>
            <person name="Chain P."/>
        </authorList>
    </citation>
    <scope>NUCLEOTIDE SEQUENCE [LARGE SCALE GENOMIC DNA]</scope>
    <source>
        <strain evidence="2">ATCC 14647 / DSM 12112 / NCTC 10651 / 9901</strain>
    </source>
</reference>
<sequence>MKKILLSIILFIGLTSFSVENNKVSDISDLGTIENRNEINNLNNTNYMLNKKEENKKVDEAFTKLSGPRYRVEVALGAISTKSDVKANEYISTSTSFLAEWKADINEKFYVTFGPKVNLNVATIIQSTGTKKITPNIALGGEVDFNYNLKERLKIYAGAEIGLGIGPLIENGTLKNPELITVGKMSFGLKIDDKYNVAVYTGNIKGVLGIEAGYTF</sequence>
<dbReference type="STRING" id="519441.Smon_1313"/>
<evidence type="ECO:0000313" key="2">
    <source>
        <dbReference type="Proteomes" id="UP000002072"/>
    </source>
</evidence>
<protein>
    <recommendedName>
        <fullName evidence="3">Outer membrane protein beta-barrel domain-containing protein</fullName>
    </recommendedName>
</protein>
<evidence type="ECO:0008006" key="3">
    <source>
        <dbReference type="Google" id="ProtNLM"/>
    </source>
</evidence>
<dbReference type="Proteomes" id="UP000002072">
    <property type="component" value="Chromosome"/>
</dbReference>
<gene>
    <name evidence="1" type="ordered locus">Smon_1313</name>
</gene>
<proteinExistence type="predicted"/>
<dbReference type="AlphaFoldDB" id="D1AVK3"/>
<dbReference type="EMBL" id="CP001779">
    <property type="protein sequence ID" value="ACZ01763.1"/>
    <property type="molecule type" value="Genomic_DNA"/>
</dbReference>
<organism evidence="1 2">
    <name type="scientific">Streptobacillus moniliformis (strain ATCC 14647 / DSM 12112 / NCTC 10651 / 9901)</name>
    <dbReference type="NCBI Taxonomy" id="519441"/>
    <lineage>
        <taxon>Bacteria</taxon>
        <taxon>Fusobacteriati</taxon>
        <taxon>Fusobacteriota</taxon>
        <taxon>Fusobacteriia</taxon>
        <taxon>Fusobacteriales</taxon>
        <taxon>Leptotrichiaceae</taxon>
        <taxon>Streptobacillus</taxon>
    </lineage>
</organism>
<accession>D1AVK3</accession>
<dbReference type="RefSeq" id="WP_012859309.1">
    <property type="nucleotide sequence ID" value="NC_013515.1"/>
</dbReference>
<dbReference type="OrthoDB" id="95536at2"/>